<name>A0A6N8KYC2_9SPHI</name>
<protein>
    <submittedName>
        <fullName evidence="3">Sugar transporter</fullName>
    </submittedName>
</protein>
<dbReference type="InterPro" id="IPR036929">
    <property type="entry name" value="DsbDN_sf"/>
</dbReference>
<evidence type="ECO:0000259" key="2">
    <source>
        <dbReference type="Pfam" id="PF11412"/>
    </source>
</evidence>
<evidence type="ECO:0000256" key="1">
    <source>
        <dbReference type="SAM" id="SignalP"/>
    </source>
</evidence>
<evidence type="ECO:0000313" key="4">
    <source>
        <dbReference type="Proteomes" id="UP000435036"/>
    </source>
</evidence>
<reference evidence="3 4" key="1">
    <citation type="submission" date="2019-12" db="EMBL/GenBank/DDBJ databases">
        <authorList>
            <person name="Dong K."/>
        </authorList>
    </citation>
    <scope>NUCLEOTIDE SEQUENCE [LARGE SCALE GENOMIC DNA]</scope>
    <source>
        <strain evidence="3 4">JCM 31225</strain>
    </source>
</reference>
<dbReference type="OrthoDB" id="767251at2"/>
<dbReference type="InterPro" id="IPR028250">
    <property type="entry name" value="DsbDN"/>
</dbReference>
<feature type="signal peptide" evidence="1">
    <location>
        <begin position="1"/>
        <end position="22"/>
    </location>
</feature>
<feature type="domain" description="Thiol:disulfide interchange protein DsbD N-terminal" evidence="2">
    <location>
        <begin position="38"/>
        <end position="149"/>
    </location>
</feature>
<accession>A0A6N8KYC2</accession>
<keyword evidence="3" id="KW-0762">Sugar transport</keyword>
<evidence type="ECO:0000313" key="3">
    <source>
        <dbReference type="EMBL" id="MVZ61824.1"/>
    </source>
</evidence>
<sequence length="152" mass="16880">MYMKRINLLIAFLVFAVSGVMAQVHNPVKWTVGFKKLANNEAVVLIKANVEEGWHIYGMTVPAGGPESTTFTFTPANGAKVLGKTVAKEPKSKYEDVFKMNVPYYNGEVVFQQKVKLANNKPTIVKGVASFMACDKERCLPPDEYEFAVTIK</sequence>
<dbReference type="Pfam" id="PF11412">
    <property type="entry name" value="DsbD_N"/>
    <property type="match status" value="1"/>
</dbReference>
<dbReference type="EMBL" id="WSQA01000004">
    <property type="protein sequence ID" value="MVZ61824.1"/>
    <property type="molecule type" value="Genomic_DNA"/>
</dbReference>
<proteinExistence type="predicted"/>
<feature type="chain" id="PRO_5027055600" evidence="1">
    <location>
        <begin position="23"/>
        <end position="152"/>
    </location>
</feature>
<keyword evidence="4" id="KW-1185">Reference proteome</keyword>
<keyword evidence="3" id="KW-0813">Transport</keyword>
<dbReference type="Gene3D" id="2.60.40.1250">
    <property type="entry name" value="Thiol:disulfide interchange protein DsbD, N-terminal domain"/>
    <property type="match status" value="1"/>
</dbReference>
<organism evidence="3 4">
    <name type="scientific">Sphingobacterium humi</name>
    <dbReference type="NCBI Taxonomy" id="1796905"/>
    <lineage>
        <taxon>Bacteria</taxon>
        <taxon>Pseudomonadati</taxon>
        <taxon>Bacteroidota</taxon>
        <taxon>Sphingobacteriia</taxon>
        <taxon>Sphingobacteriales</taxon>
        <taxon>Sphingobacteriaceae</taxon>
        <taxon>Sphingobacterium</taxon>
    </lineage>
</organism>
<dbReference type="AlphaFoldDB" id="A0A6N8KYC2"/>
<dbReference type="Proteomes" id="UP000435036">
    <property type="component" value="Unassembled WGS sequence"/>
</dbReference>
<keyword evidence="1" id="KW-0732">Signal</keyword>
<gene>
    <name evidence="3" type="ORF">GQF63_07330</name>
</gene>
<comment type="caution">
    <text evidence="3">The sequence shown here is derived from an EMBL/GenBank/DDBJ whole genome shotgun (WGS) entry which is preliminary data.</text>
</comment>